<accession>A0ABD3A6I0</accession>
<dbReference type="PANTHER" id="PTHR11082">
    <property type="entry name" value="TRNA-DIHYDROURIDINE SYNTHASE"/>
    <property type="match status" value="1"/>
</dbReference>
<dbReference type="Proteomes" id="UP001630127">
    <property type="component" value="Unassembled WGS sequence"/>
</dbReference>
<keyword evidence="1" id="KW-0521">NADP</keyword>
<keyword evidence="5" id="KW-1185">Reference proteome</keyword>
<evidence type="ECO:0000259" key="3">
    <source>
        <dbReference type="Pfam" id="PF01207"/>
    </source>
</evidence>
<dbReference type="EMBL" id="JBJUIK010000005">
    <property type="protein sequence ID" value="KAL3526808.1"/>
    <property type="molecule type" value="Genomic_DNA"/>
</dbReference>
<dbReference type="PANTHER" id="PTHR11082:SF5">
    <property type="entry name" value="TRNA-DIHYDROURIDINE(16_17) SYNTHASE [NAD(P)(+)]-LIKE"/>
    <property type="match status" value="1"/>
</dbReference>
<sequence>MLEDTGCALLAVHGRMRDEKNGKKFRANRNSIKAVRDAIRIPVLANGNIIYMENVQSCLEETGVEGTAPPCIML</sequence>
<dbReference type="Gene3D" id="3.20.20.70">
    <property type="entry name" value="Aldolase class I"/>
    <property type="match status" value="1"/>
</dbReference>
<dbReference type="SUPFAM" id="SSF51366">
    <property type="entry name" value="Ribulose-phoshate binding barrel"/>
    <property type="match status" value="1"/>
</dbReference>
<dbReference type="InterPro" id="IPR035587">
    <property type="entry name" value="DUS-like_FMN-bd"/>
</dbReference>
<feature type="domain" description="DUS-like FMN-binding" evidence="3">
    <location>
        <begin position="1"/>
        <end position="66"/>
    </location>
</feature>
<evidence type="ECO:0000313" key="5">
    <source>
        <dbReference type="Proteomes" id="UP001630127"/>
    </source>
</evidence>
<dbReference type="InterPro" id="IPR011060">
    <property type="entry name" value="RibuloseP-bd_barrel"/>
</dbReference>
<evidence type="ECO:0000256" key="1">
    <source>
        <dbReference type="ARBA" id="ARBA00022857"/>
    </source>
</evidence>
<dbReference type="AlphaFoldDB" id="A0ABD3A6I0"/>
<evidence type="ECO:0000313" key="4">
    <source>
        <dbReference type="EMBL" id="KAL3526808.1"/>
    </source>
</evidence>
<name>A0ABD3A6I0_9GENT</name>
<protein>
    <recommendedName>
        <fullName evidence="3">DUS-like FMN-binding domain-containing protein</fullName>
    </recommendedName>
</protein>
<gene>
    <name evidence="4" type="ORF">ACH5RR_011464</name>
</gene>
<reference evidence="4 5" key="1">
    <citation type="submission" date="2024-11" db="EMBL/GenBank/DDBJ databases">
        <title>A near-complete genome assembly of Cinchona calisaya.</title>
        <authorList>
            <person name="Lian D.C."/>
            <person name="Zhao X.W."/>
            <person name="Wei L."/>
        </authorList>
    </citation>
    <scope>NUCLEOTIDE SEQUENCE [LARGE SCALE GENOMIC DNA]</scope>
    <source>
        <tissue evidence="4">Nenye</tissue>
    </source>
</reference>
<organism evidence="4 5">
    <name type="scientific">Cinchona calisaya</name>
    <dbReference type="NCBI Taxonomy" id="153742"/>
    <lineage>
        <taxon>Eukaryota</taxon>
        <taxon>Viridiplantae</taxon>
        <taxon>Streptophyta</taxon>
        <taxon>Embryophyta</taxon>
        <taxon>Tracheophyta</taxon>
        <taxon>Spermatophyta</taxon>
        <taxon>Magnoliopsida</taxon>
        <taxon>eudicotyledons</taxon>
        <taxon>Gunneridae</taxon>
        <taxon>Pentapetalae</taxon>
        <taxon>asterids</taxon>
        <taxon>lamiids</taxon>
        <taxon>Gentianales</taxon>
        <taxon>Rubiaceae</taxon>
        <taxon>Cinchonoideae</taxon>
        <taxon>Cinchoneae</taxon>
        <taxon>Cinchona</taxon>
    </lineage>
</organism>
<evidence type="ECO:0000256" key="2">
    <source>
        <dbReference type="ARBA" id="ARBA00023027"/>
    </source>
</evidence>
<proteinExistence type="predicted"/>
<keyword evidence="2" id="KW-0520">NAD</keyword>
<dbReference type="InterPro" id="IPR013785">
    <property type="entry name" value="Aldolase_TIM"/>
</dbReference>
<dbReference type="Pfam" id="PF01207">
    <property type="entry name" value="Dus"/>
    <property type="match status" value="1"/>
</dbReference>
<comment type="caution">
    <text evidence="4">The sequence shown here is derived from an EMBL/GenBank/DDBJ whole genome shotgun (WGS) entry which is preliminary data.</text>
</comment>